<comment type="caution">
    <text evidence="9">The sequence shown here is derived from an EMBL/GenBank/DDBJ whole genome shotgun (WGS) entry which is preliminary data.</text>
</comment>
<keyword evidence="2" id="KW-0862">Zinc</keyword>
<name>A0ABR2XZN1_9PEZI</name>
<evidence type="ECO:0000256" key="5">
    <source>
        <dbReference type="ARBA" id="ARBA00023163"/>
    </source>
</evidence>
<dbReference type="CDD" id="cd12148">
    <property type="entry name" value="fungal_TF_MHR"/>
    <property type="match status" value="1"/>
</dbReference>
<accession>A0ABR2XZN1</accession>
<dbReference type="Pfam" id="PF00172">
    <property type="entry name" value="Zn_clus"/>
    <property type="match status" value="1"/>
</dbReference>
<dbReference type="InterPro" id="IPR036864">
    <property type="entry name" value="Zn2-C6_fun-type_DNA-bd_sf"/>
</dbReference>
<organism evidence="9 10">
    <name type="scientific">Seiridium cardinale</name>
    <dbReference type="NCBI Taxonomy" id="138064"/>
    <lineage>
        <taxon>Eukaryota</taxon>
        <taxon>Fungi</taxon>
        <taxon>Dikarya</taxon>
        <taxon>Ascomycota</taxon>
        <taxon>Pezizomycotina</taxon>
        <taxon>Sordariomycetes</taxon>
        <taxon>Xylariomycetidae</taxon>
        <taxon>Amphisphaeriales</taxon>
        <taxon>Sporocadaceae</taxon>
        <taxon>Seiridium</taxon>
    </lineage>
</organism>
<dbReference type="PANTHER" id="PTHR31944:SF131">
    <property type="entry name" value="HEME-RESPONSIVE ZINC FINGER TRANSCRIPTION FACTOR HAP1"/>
    <property type="match status" value="1"/>
</dbReference>
<dbReference type="InterPro" id="IPR007219">
    <property type="entry name" value="XnlR_reg_dom"/>
</dbReference>
<evidence type="ECO:0000256" key="4">
    <source>
        <dbReference type="ARBA" id="ARBA00023125"/>
    </source>
</evidence>
<dbReference type="SMART" id="SM00066">
    <property type="entry name" value="GAL4"/>
    <property type="match status" value="1"/>
</dbReference>
<evidence type="ECO:0000256" key="1">
    <source>
        <dbReference type="ARBA" id="ARBA00022723"/>
    </source>
</evidence>
<protein>
    <submittedName>
        <fullName evidence="9">Zn(2)-C6 fungal-type domain-containing protein</fullName>
    </submittedName>
</protein>
<dbReference type="CDD" id="cd00067">
    <property type="entry name" value="GAL4"/>
    <property type="match status" value="1"/>
</dbReference>
<keyword evidence="1" id="KW-0479">Metal-binding</keyword>
<dbReference type="InterPro" id="IPR051430">
    <property type="entry name" value="Fungal_TF_Env_Response"/>
</dbReference>
<proteinExistence type="predicted"/>
<keyword evidence="6" id="KW-0539">Nucleus</keyword>
<evidence type="ECO:0000256" key="7">
    <source>
        <dbReference type="SAM" id="MobiDB-lite"/>
    </source>
</evidence>
<dbReference type="EMBL" id="JARVKM010000011">
    <property type="protein sequence ID" value="KAK9779254.1"/>
    <property type="molecule type" value="Genomic_DNA"/>
</dbReference>
<gene>
    <name evidence="9" type="ORF">SCAR479_03736</name>
</gene>
<keyword evidence="4" id="KW-0238">DNA-binding</keyword>
<feature type="compositionally biased region" description="Polar residues" evidence="7">
    <location>
        <begin position="1"/>
        <end position="12"/>
    </location>
</feature>
<keyword evidence="10" id="KW-1185">Reference proteome</keyword>
<evidence type="ECO:0000313" key="9">
    <source>
        <dbReference type="EMBL" id="KAK9779254.1"/>
    </source>
</evidence>
<dbReference type="SUPFAM" id="SSF57701">
    <property type="entry name" value="Zn2/Cys6 DNA-binding domain"/>
    <property type="match status" value="1"/>
</dbReference>
<dbReference type="PROSITE" id="PS00463">
    <property type="entry name" value="ZN2_CY6_FUNGAL_1"/>
    <property type="match status" value="1"/>
</dbReference>
<dbReference type="SMART" id="SM00906">
    <property type="entry name" value="Fungal_trans"/>
    <property type="match status" value="1"/>
</dbReference>
<dbReference type="Pfam" id="PF04082">
    <property type="entry name" value="Fungal_trans"/>
    <property type="match status" value="1"/>
</dbReference>
<evidence type="ECO:0000313" key="10">
    <source>
        <dbReference type="Proteomes" id="UP001465668"/>
    </source>
</evidence>
<keyword evidence="5" id="KW-0804">Transcription</keyword>
<feature type="domain" description="Zn(2)-C6 fungal-type" evidence="8">
    <location>
        <begin position="49"/>
        <end position="78"/>
    </location>
</feature>
<evidence type="ECO:0000259" key="8">
    <source>
        <dbReference type="PROSITE" id="PS50048"/>
    </source>
</evidence>
<dbReference type="PROSITE" id="PS50048">
    <property type="entry name" value="ZN2_CY6_FUNGAL_2"/>
    <property type="match status" value="1"/>
</dbReference>
<reference evidence="9 10" key="1">
    <citation type="submission" date="2024-02" db="EMBL/GenBank/DDBJ databases">
        <title>First draft genome assembly of two strains of Seiridium cardinale.</title>
        <authorList>
            <person name="Emiliani G."/>
            <person name="Scali E."/>
        </authorList>
    </citation>
    <scope>NUCLEOTIDE SEQUENCE [LARGE SCALE GENOMIC DNA]</scope>
    <source>
        <strain evidence="9 10">BM-138-000479</strain>
    </source>
</reference>
<evidence type="ECO:0000256" key="6">
    <source>
        <dbReference type="ARBA" id="ARBA00023242"/>
    </source>
</evidence>
<dbReference type="PANTHER" id="PTHR31944">
    <property type="entry name" value="HEME-RESPONSIVE ZINC FINGER TRANSCRIPTION FACTOR HAP1"/>
    <property type="match status" value="1"/>
</dbReference>
<sequence>MADHGTPSSAHDASNNNNNNTNTNTNVSSTAGTGTGSARSVKRPRPVKSCIECRNRKLKCDRLCPCSQCQKSSRTCRYAADGDVNNLSEGSDVEAPERPPKKQCLTNIHEIAPKPRDRIVTVPNGLLEDHGTRLDRLEKIVLSNAKSPMGRDYGLRAPPLASSSVTIRALECFSIWFITRIPLYRMVADPPQFDEAKEFMFAKNKPHDVREIFTNIQKIHKSLQEEQRKALAPITVYVDSITPVHKRMADVLPKRPVCDRLLQVFLAGSESLYRSVHIPTFMNQYERWWDGTLQSESFLAQLLSMLCIGYRFYGAEKGLGPDRESIHIPTACSLVKEWLHNLRGKQLMDFGTLQAEVLLLMAQRMINPNNQDSWAQLGLIVRMAMTMGLHRDPSEFPQKISPFWGELRRRVWYTILELDLQMCIQCNMPACIREGDYTCRPPSNVDDGELTLEMRELPEPKPVDQATDAQIQVFAASTLSVRFKVIDIINRLDSLTDYQPVIDCGNALEKIFEDMRYILLRRQPTNQEEATRQWLTKTVIDMHLRRALIALYRPFALSTPEVPQEILTSYLRSSVVMLTYMDDLDPASPSYTQIFHMHHLVLKQDVLQAAFSVCYYIKHVAALAEGTRSPRPYPHVPASRPDSFAEACLLATESSVLLSRSRLVHVMERALDAMTSRIREIGTDLKDLVSLTVVLALCQGGPPEVAQQRVVAGLRAIIDTGLQSMHTSQNDIAAIPILQHSPIAMNSMGNSAGFMNSVPPFLISPDIPNMIPDDFAMWDMEFWNPLLQNGS</sequence>
<feature type="region of interest" description="Disordered" evidence="7">
    <location>
        <begin position="1"/>
        <end position="46"/>
    </location>
</feature>
<dbReference type="InterPro" id="IPR001138">
    <property type="entry name" value="Zn2Cys6_DnaBD"/>
</dbReference>
<feature type="compositionally biased region" description="Low complexity" evidence="7">
    <location>
        <begin position="13"/>
        <end position="38"/>
    </location>
</feature>
<evidence type="ECO:0000256" key="3">
    <source>
        <dbReference type="ARBA" id="ARBA00023015"/>
    </source>
</evidence>
<dbReference type="Gene3D" id="4.10.240.10">
    <property type="entry name" value="Zn(2)-C6 fungal-type DNA-binding domain"/>
    <property type="match status" value="1"/>
</dbReference>
<evidence type="ECO:0000256" key="2">
    <source>
        <dbReference type="ARBA" id="ARBA00022833"/>
    </source>
</evidence>
<dbReference type="Proteomes" id="UP001465668">
    <property type="component" value="Unassembled WGS sequence"/>
</dbReference>
<keyword evidence="3" id="KW-0805">Transcription regulation</keyword>